<dbReference type="InterPro" id="IPR040758">
    <property type="entry name" value="PrmC_N"/>
</dbReference>
<dbReference type="SUPFAM" id="SSF53335">
    <property type="entry name" value="S-adenosyl-L-methionine-dependent methyltransferases"/>
    <property type="match status" value="1"/>
</dbReference>
<dbReference type="NCBIfam" id="TIGR00536">
    <property type="entry name" value="hemK_fam"/>
    <property type="match status" value="1"/>
</dbReference>
<feature type="domain" description="Methyltransferase small" evidence="6">
    <location>
        <begin position="124"/>
        <end position="206"/>
    </location>
</feature>
<reference evidence="9" key="1">
    <citation type="submission" date="2013-02" db="EMBL/GenBank/DDBJ databases">
        <title>The complete genome sequence of Corynebacterium casei LMG S-19264 (=DSM 44701).</title>
        <authorList>
            <person name="Ruckert C."/>
            <person name="Albersmeier A."/>
            <person name="Kalinowski J."/>
        </authorList>
    </citation>
    <scope>NUCLEOTIDE SEQUENCE [LARGE SCALE GENOMIC DNA]</scope>
    <source>
        <strain evidence="9">LMG S-19264</strain>
    </source>
</reference>
<evidence type="ECO:0000313" key="8">
    <source>
        <dbReference type="EMBL" id="AHI20296.1"/>
    </source>
</evidence>
<dbReference type="InterPro" id="IPR004556">
    <property type="entry name" value="HemK-like"/>
</dbReference>
<dbReference type="EMBL" id="CP004350">
    <property type="protein sequence ID" value="AHI20296.1"/>
    <property type="molecule type" value="Genomic_DNA"/>
</dbReference>
<dbReference type="GO" id="GO:0032259">
    <property type="term" value="P:methylation"/>
    <property type="evidence" value="ECO:0007669"/>
    <property type="project" value="UniProtKB-KW"/>
</dbReference>
<dbReference type="CDD" id="cd02440">
    <property type="entry name" value="AdoMet_MTases"/>
    <property type="match status" value="1"/>
</dbReference>
<feature type="domain" description="Release factor glutamine methyltransferase N-terminal" evidence="7">
    <location>
        <begin position="9"/>
        <end position="75"/>
    </location>
</feature>
<organism evidence="8 9">
    <name type="scientific">Corynebacterium casei LMG S-19264</name>
    <dbReference type="NCBI Taxonomy" id="1285583"/>
    <lineage>
        <taxon>Bacteria</taxon>
        <taxon>Bacillati</taxon>
        <taxon>Actinomycetota</taxon>
        <taxon>Actinomycetes</taxon>
        <taxon>Mycobacteriales</taxon>
        <taxon>Corynebacteriaceae</taxon>
        <taxon>Corynebacterium</taxon>
    </lineage>
</organism>
<sequence>MSHKATFDEALRIAAGRLRAVGVDSAEWDARMLLAHVLKVGHMDIPSTQEATNAEQFYALIDRRAQREPLQHIIGTAPFGPLDLEVGPGVFIPRPETETLADWAVNYLNQHFPRAKFAGAGESLAPAVVDLCTGSGALAAYIAHYRPDVQVFAVELSDASLPFTQRNLAGTSVQIIQSDVTSVELLNKLEAVVGRVDLVVTNPPYVPEDPNLAPEVYHDPHDAVFSGVEGMDTINAMLPNVLKLLARGGAVGIEHDDSTSELVQRAANQAGLVNVSPLKDLGGTARFVLAKAPS</sequence>
<evidence type="ECO:0000256" key="1">
    <source>
        <dbReference type="ARBA" id="ARBA00012771"/>
    </source>
</evidence>
<dbReference type="NCBIfam" id="TIGR03534">
    <property type="entry name" value="RF_mod_PrmC"/>
    <property type="match status" value="1"/>
</dbReference>
<dbReference type="Gene3D" id="1.10.8.10">
    <property type="entry name" value="DNA helicase RuvA subunit, C-terminal domain"/>
    <property type="match status" value="1"/>
</dbReference>
<dbReference type="InterPro" id="IPR050320">
    <property type="entry name" value="N5-glutamine_MTase"/>
</dbReference>
<dbReference type="EC" id="2.1.1.297" evidence="1"/>
<evidence type="ECO:0000256" key="5">
    <source>
        <dbReference type="ARBA" id="ARBA00048391"/>
    </source>
</evidence>
<dbReference type="InterPro" id="IPR019874">
    <property type="entry name" value="RF_methyltr_PrmC"/>
</dbReference>
<dbReference type="PANTHER" id="PTHR18895:SF74">
    <property type="entry name" value="MTRF1L RELEASE FACTOR GLUTAMINE METHYLTRANSFERASE"/>
    <property type="match status" value="1"/>
</dbReference>
<dbReference type="Proteomes" id="UP000019226">
    <property type="component" value="Chromosome"/>
</dbReference>
<dbReference type="Pfam" id="PF17827">
    <property type="entry name" value="PrmC_N"/>
    <property type="match status" value="1"/>
</dbReference>
<name>A0ABN4CDA8_9CORY</name>
<comment type="catalytic activity">
    <reaction evidence="5">
        <text>L-glutaminyl-[peptide chain release factor] + S-adenosyl-L-methionine = N(5)-methyl-L-glutaminyl-[peptide chain release factor] + S-adenosyl-L-homocysteine + H(+)</text>
        <dbReference type="Rhea" id="RHEA:42896"/>
        <dbReference type="Rhea" id="RHEA-COMP:10271"/>
        <dbReference type="Rhea" id="RHEA-COMP:10272"/>
        <dbReference type="ChEBI" id="CHEBI:15378"/>
        <dbReference type="ChEBI" id="CHEBI:30011"/>
        <dbReference type="ChEBI" id="CHEBI:57856"/>
        <dbReference type="ChEBI" id="CHEBI:59789"/>
        <dbReference type="ChEBI" id="CHEBI:61891"/>
        <dbReference type="EC" id="2.1.1.297"/>
    </reaction>
</comment>
<dbReference type="PROSITE" id="PS00092">
    <property type="entry name" value="N6_MTASE"/>
    <property type="match status" value="1"/>
</dbReference>
<evidence type="ECO:0000256" key="4">
    <source>
        <dbReference type="ARBA" id="ARBA00022691"/>
    </source>
</evidence>
<keyword evidence="2 8" id="KW-0489">Methyltransferase</keyword>
<evidence type="ECO:0000256" key="2">
    <source>
        <dbReference type="ARBA" id="ARBA00022603"/>
    </source>
</evidence>
<evidence type="ECO:0000256" key="3">
    <source>
        <dbReference type="ARBA" id="ARBA00022679"/>
    </source>
</evidence>
<evidence type="ECO:0000259" key="7">
    <source>
        <dbReference type="Pfam" id="PF17827"/>
    </source>
</evidence>
<dbReference type="Pfam" id="PF05175">
    <property type="entry name" value="MTS"/>
    <property type="match status" value="1"/>
</dbReference>
<proteinExistence type="predicted"/>
<evidence type="ECO:0000313" key="9">
    <source>
        <dbReference type="Proteomes" id="UP000019226"/>
    </source>
</evidence>
<keyword evidence="3 8" id="KW-0808">Transferase</keyword>
<keyword evidence="4" id="KW-0949">S-adenosyl-L-methionine</keyword>
<dbReference type="RefSeq" id="WP_025387716.1">
    <property type="nucleotide sequence ID" value="NZ_CP004350.1"/>
</dbReference>
<dbReference type="InterPro" id="IPR002052">
    <property type="entry name" value="DNA_methylase_N6_adenine_CS"/>
</dbReference>
<dbReference type="PANTHER" id="PTHR18895">
    <property type="entry name" value="HEMK METHYLTRANSFERASE"/>
    <property type="match status" value="1"/>
</dbReference>
<dbReference type="GO" id="GO:0008168">
    <property type="term" value="F:methyltransferase activity"/>
    <property type="evidence" value="ECO:0007669"/>
    <property type="project" value="UniProtKB-KW"/>
</dbReference>
<protein>
    <recommendedName>
        <fullName evidence="1">peptide chain release factor N(5)-glutamine methyltransferase</fullName>
        <ecNumber evidence="1">2.1.1.297</ecNumber>
    </recommendedName>
</protein>
<dbReference type="Gene3D" id="3.40.50.150">
    <property type="entry name" value="Vaccinia Virus protein VP39"/>
    <property type="match status" value="1"/>
</dbReference>
<dbReference type="InterPro" id="IPR029063">
    <property type="entry name" value="SAM-dependent_MTases_sf"/>
</dbReference>
<dbReference type="InterPro" id="IPR007848">
    <property type="entry name" value="Small_mtfrase_dom"/>
</dbReference>
<accession>A0ABN4CDA8</accession>
<gene>
    <name evidence="8" type="ORF">CCASEI_08665</name>
</gene>
<evidence type="ECO:0000259" key="6">
    <source>
        <dbReference type="Pfam" id="PF05175"/>
    </source>
</evidence>
<keyword evidence="9" id="KW-1185">Reference proteome</keyword>
<dbReference type="GeneID" id="82877868"/>